<organism evidence="9 10">
    <name type="scientific">Neomoorella humiferrea</name>
    <dbReference type="NCBI Taxonomy" id="676965"/>
    <lineage>
        <taxon>Bacteria</taxon>
        <taxon>Bacillati</taxon>
        <taxon>Bacillota</taxon>
        <taxon>Clostridia</taxon>
        <taxon>Neomoorellales</taxon>
        <taxon>Neomoorellaceae</taxon>
        <taxon>Neomoorella</taxon>
    </lineage>
</organism>
<feature type="transmembrane region" description="Helical" evidence="7">
    <location>
        <begin position="165"/>
        <end position="185"/>
    </location>
</feature>
<name>A0A2T0ARP6_9FIRM</name>
<dbReference type="InterPro" id="IPR011701">
    <property type="entry name" value="MFS"/>
</dbReference>
<keyword evidence="2" id="KW-0813">Transport</keyword>
<feature type="domain" description="Major facilitator superfamily (MFS) profile" evidence="8">
    <location>
        <begin position="1"/>
        <end position="396"/>
    </location>
</feature>
<sequence>MPLWQRNLYFMVAVQTLVTGTFHIATPFLPFFVNELGVSDPRHLQSWSGILLGVNALFTGLMSPLWGSFADRYGRKPMLVRSSASIAIFTMLPAFVTSPYQLLICRILMGVFSGYSAAALALAASITPANYLGFALGWLQTGQVLGLVLGPLIGGVLADRFPLRSVFIIAGCLGLIGALLAATMVHEDFHPVATPPTEPKEKNGLVGLLSWPLTIYIMFVVIFLSQFATRGVEPLMPLYVRELAGNNVNINTLVGLTVAMTGLAQVIAVTVLGRHARSWGYKRCLLICLAGSALFYFPQGMVARVSPLIALRFIQGLFLGGLLPMANALIALFTPSAKRGRVYGLTQSAFFLGNFSGPLAGGFWASLLGLRSIFYVASILLALNFIWVWREVKDLHGTSKHSRHDRSSS</sequence>
<feature type="transmembrane region" description="Helical" evidence="7">
    <location>
        <begin position="309"/>
        <end position="333"/>
    </location>
</feature>
<keyword evidence="3" id="KW-1003">Cell membrane</keyword>
<evidence type="ECO:0000256" key="2">
    <source>
        <dbReference type="ARBA" id="ARBA00022448"/>
    </source>
</evidence>
<dbReference type="PROSITE" id="PS50850">
    <property type="entry name" value="MFS"/>
    <property type="match status" value="1"/>
</dbReference>
<feature type="transmembrane region" description="Helical" evidence="7">
    <location>
        <begin position="7"/>
        <end position="26"/>
    </location>
</feature>
<accession>A0A2T0ARP6</accession>
<evidence type="ECO:0000256" key="7">
    <source>
        <dbReference type="SAM" id="Phobius"/>
    </source>
</evidence>
<gene>
    <name evidence="9" type="primary">tetA</name>
    <name evidence="9" type="ORF">MOHU_14050</name>
</gene>
<feature type="transmembrane region" description="Helical" evidence="7">
    <location>
        <begin position="373"/>
        <end position="390"/>
    </location>
</feature>
<comment type="caution">
    <text evidence="9">The sequence shown here is derived from an EMBL/GenBank/DDBJ whole genome shotgun (WGS) entry which is preliminary data.</text>
</comment>
<evidence type="ECO:0000313" key="9">
    <source>
        <dbReference type="EMBL" id="PRR72476.1"/>
    </source>
</evidence>
<dbReference type="OrthoDB" id="65739at2"/>
<dbReference type="Pfam" id="PF00083">
    <property type="entry name" value="Sugar_tr"/>
    <property type="match status" value="1"/>
</dbReference>
<comment type="subcellular location">
    <subcellularLocation>
        <location evidence="1">Cell membrane</location>
        <topology evidence="1">Multi-pass membrane protein</topology>
    </subcellularLocation>
</comment>
<evidence type="ECO:0000256" key="4">
    <source>
        <dbReference type="ARBA" id="ARBA00022692"/>
    </source>
</evidence>
<reference evidence="9 10" key="1">
    <citation type="submission" date="2018-03" db="EMBL/GenBank/DDBJ databases">
        <title>Genome sequence of Moorella humiferrea DSM 23265.</title>
        <authorList>
            <person name="Poehlein A."/>
            <person name="Daniel R."/>
        </authorList>
    </citation>
    <scope>NUCLEOTIDE SEQUENCE [LARGE SCALE GENOMIC DNA]</scope>
    <source>
        <strain evidence="9 10">DSM 23265</strain>
    </source>
</reference>
<evidence type="ECO:0000259" key="8">
    <source>
        <dbReference type="PROSITE" id="PS50850"/>
    </source>
</evidence>
<dbReference type="PANTHER" id="PTHR43414:SF6">
    <property type="entry name" value="MULTIDRUG RESISTANCE PROTEIN MDTG"/>
    <property type="match status" value="1"/>
</dbReference>
<dbReference type="GO" id="GO:0022857">
    <property type="term" value="F:transmembrane transporter activity"/>
    <property type="evidence" value="ECO:0007669"/>
    <property type="project" value="InterPro"/>
</dbReference>
<dbReference type="AlphaFoldDB" id="A0A2T0ARP6"/>
<keyword evidence="4 7" id="KW-0812">Transmembrane</keyword>
<feature type="transmembrane region" description="Helical" evidence="7">
    <location>
        <begin position="284"/>
        <end position="303"/>
    </location>
</feature>
<dbReference type="InterPro" id="IPR005828">
    <property type="entry name" value="MFS_sugar_transport-like"/>
</dbReference>
<evidence type="ECO:0000313" key="10">
    <source>
        <dbReference type="Proteomes" id="UP000238415"/>
    </source>
</evidence>
<dbReference type="InterPro" id="IPR020846">
    <property type="entry name" value="MFS_dom"/>
</dbReference>
<keyword evidence="6 7" id="KW-0472">Membrane</keyword>
<dbReference type="SUPFAM" id="SSF103473">
    <property type="entry name" value="MFS general substrate transporter"/>
    <property type="match status" value="2"/>
</dbReference>
<keyword evidence="10" id="KW-1185">Reference proteome</keyword>
<feature type="transmembrane region" description="Helical" evidence="7">
    <location>
        <begin position="101"/>
        <end position="124"/>
    </location>
</feature>
<dbReference type="GO" id="GO:0005886">
    <property type="term" value="C:plasma membrane"/>
    <property type="evidence" value="ECO:0007669"/>
    <property type="project" value="UniProtKB-SubCell"/>
</dbReference>
<dbReference type="Proteomes" id="UP000238415">
    <property type="component" value="Unassembled WGS sequence"/>
</dbReference>
<feature type="transmembrane region" description="Helical" evidence="7">
    <location>
        <begin position="131"/>
        <end position="153"/>
    </location>
</feature>
<feature type="transmembrane region" description="Helical" evidence="7">
    <location>
        <begin position="205"/>
        <end position="228"/>
    </location>
</feature>
<feature type="transmembrane region" description="Helical" evidence="7">
    <location>
        <begin position="46"/>
        <end position="66"/>
    </location>
</feature>
<feature type="transmembrane region" description="Helical" evidence="7">
    <location>
        <begin position="345"/>
        <end position="367"/>
    </location>
</feature>
<evidence type="ECO:0000256" key="6">
    <source>
        <dbReference type="ARBA" id="ARBA00023136"/>
    </source>
</evidence>
<proteinExistence type="predicted"/>
<dbReference type="Gene3D" id="1.20.1250.20">
    <property type="entry name" value="MFS general substrate transporter like domains"/>
    <property type="match status" value="2"/>
</dbReference>
<dbReference type="Pfam" id="PF07690">
    <property type="entry name" value="MFS_1"/>
    <property type="match status" value="1"/>
</dbReference>
<dbReference type="PRINTS" id="PR01035">
    <property type="entry name" value="TCRTETA"/>
</dbReference>
<feature type="transmembrane region" description="Helical" evidence="7">
    <location>
        <begin position="248"/>
        <end position="272"/>
    </location>
</feature>
<evidence type="ECO:0000256" key="1">
    <source>
        <dbReference type="ARBA" id="ARBA00004651"/>
    </source>
</evidence>
<keyword evidence="5 7" id="KW-1133">Transmembrane helix</keyword>
<evidence type="ECO:0000256" key="3">
    <source>
        <dbReference type="ARBA" id="ARBA00022475"/>
    </source>
</evidence>
<evidence type="ECO:0000256" key="5">
    <source>
        <dbReference type="ARBA" id="ARBA00022989"/>
    </source>
</evidence>
<dbReference type="InterPro" id="IPR036259">
    <property type="entry name" value="MFS_trans_sf"/>
</dbReference>
<dbReference type="RefSeq" id="WP_106005373.1">
    <property type="nucleotide sequence ID" value="NZ_CP136419.1"/>
</dbReference>
<dbReference type="PANTHER" id="PTHR43414">
    <property type="entry name" value="MULTIDRUG RESISTANCE PROTEIN MDTG"/>
    <property type="match status" value="1"/>
</dbReference>
<dbReference type="EMBL" id="PVXM01000028">
    <property type="protein sequence ID" value="PRR72476.1"/>
    <property type="molecule type" value="Genomic_DNA"/>
</dbReference>
<protein>
    <submittedName>
        <fullName evidence="9">Tetracycline resistance protein, class B</fullName>
    </submittedName>
</protein>
<feature type="transmembrane region" description="Helical" evidence="7">
    <location>
        <begin position="78"/>
        <end position="95"/>
    </location>
</feature>
<dbReference type="InterPro" id="IPR001958">
    <property type="entry name" value="Tet-R_TetA/multi-R_MdtG-like"/>
</dbReference>